<dbReference type="SUPFAM" id="SSF49464">
    <property type="entry name" value="Carboxypeptidase regulatory domain-like"/>
    <property type="match status" value="1"/>
</dbReference>
<accession>A0A1M6ZIC8</accession>
<organism evidence="14 15">
    <name type="scientific">Flavobacterium chilense</name>
    <dbReference type="NCBI Taxonomy" id="946677"/>
    <lineage>
        <taxon>Bacteria</taxon>
        <taxon>Pseudomonadati</taxon>
        <taxon>Bacteroidota</taxon>
        <taxon>Flavobacteriia</taxon>
        <taxon>Flavobacteriales</taxon>
        <taxon>Flavobacteriaceae</taxon>
        <taxon>Flavobacterium</taxon>
    </lineage>
</organism>
<dbReference type="PANTHER" id="PTHR30069">
    <property type="entry name" value="TONB-DEPENDENT OUTER MEMBRANE RECEPTOR"/>
    <property type="match status" value="1"/>
</dbReference>
<dbReference type="Gene3D" id="2.60.40.1120">
    <property type="entry name" value="Carboxypeptidase-like, regulatory domain"/>
    <property type="match status" value="1"/>
</dbReference>
<evidence type="ECO:0000256" key="8">
    <source>
        <dbReference type="ARBA" id="ARBA00023170"/>
    </source>
</evidence>
<dbReference type="EMBL" id="FRBT01000001">
    <property type="protein sequence ID" value="SHL30258.1"/>
    <property type="molecule type" value="Genomic_DNA"/>
</dbReference>
<dbReference type="GO" id="GO:0044718">
    <property type="term" value="P:siderophore transmembrane transport"/>
    <property type="evidence" value="ECO:0007669"/>
    <property type="project" value="TreeGrafter"/>
</dbReference>
<dbReference type="Gene3D" id="2.170.130.10">
    <property type="entry name" value="TonB-dependent receptor, plug domain"/>
    <property type="match status" value="1"/>
</dbReference>
<dbReference type="InterPro" id="IPR000531">
    <property type="entry name" value="Beta-barrel_TonB"/>
</dbReference>
<dbReference type="InterPro" id="IPR039426">
    <property type="entry name" value="TonB-dep_rcpt-like"/>
</dbReference>
<evidence type="ECO:0000313" key="15">
    <source>
        <dbReference type="Proteomes" id="UP000184028"/>
    </source>
</evidence>
<dbReference type="SUPFAM" id="SSF56935">
    <property type="entry name" value="Porins"/>
    <property type="match status" value="1"/>
</dbReference>
<evidence type="ECO:0000256" key="11">
    <source>
        <dbReference type="RuleBase" id="RU003357"/>
    </source>
</evidence>
<keyword evidence="15" id="KW-1185">Reference proteome</keyword>
<sequence length="815" mass="92596">MNDTNSDRLRTFFLLLCCFAIVTKALAQSVRISGSVFSNGHKPLEGAIVTLFPSSISTITDKKGHFFFAQLPENPTRLTIHYAGYAAYEVKLSLDKSSIILSDIFLHPEVKELQEVVITDYYESRRKKEESLNIETVNSSFIQRNLGGSLMQSLQRLPGVKTISIGSGGSKPLIRGLSFNQVIVVENGIKHEGQQWGADHGLEIDQYAVNRVEIIKGPASFMYGSDAIGGAVNIKPVPYPAKNVLGGSIDFTGKSNNEQFGGSFNLFGRNEKWFFDTRITAMDYGDYRVPTDIVQVYNYAVPLYKNHLRNTAGRELDLHGGIGYVTAQFKSVFYVSNIYTKSGFFANAHGLEPRNVDTALHDKSSRDIQLPFQEVTHTKISNTTSFSAGIHKLETQLGFQQNFRREWSHYVNHGYMPPLYPEDMYAPKDLERQYDKNVFSVAVKDEFSAGQHQFTLGINGEQQQNAINGWSFLIPAFKQSNAGLFVYDKFQLNDSWLFHGAIRLDYGKIEMKPYIDWFQSEVTENGQTSLQYLKRSEELTRTFSSFNWSAGINYTPGQWALKANLGTSFRMPIAKELASNGVNYHYFRFEKGNPNLSAERSYQLDLGAEWQENNWSVQLSPFFNYFPNYIYLNPTSQHDIYYGAGNQVFEYEQSKVMRYGGELQMRYQFLRNLSGEILAEYLYSEQLSGSKKGYTLPFSPPASVLFGLSYNPEIKNLKDTYFSLDYRYTAQQNQIVPPEKKTASSNVFSLALGTKAKAGKQDFIISLQIQNLFNTKYLNHTSFYRLIELPEAGRNIILSVKIPFLIHQNNSYESN</sequence>
<keyword evidence="3 10" id="KW-1134">Transmembrane beta strand</keyword>
<dbReference type="Gene3D" id="2.40.170.20">
    <property type="entry name" value="TonB-dependent receptor, beta-barrel domain"/>
    <property type="match status" value="1"/>
</dbReference>
<dbReference type="GO" id="GO:0015344">
    <property type="term" value="F:siderophore uptake transmembrane transporter activity"/>
    <property type="evidence" value="ECO:0007669"/>
    <property type="project" value="TreeGrafter"/>
</dbReference>
<dbReference type="Pfam" id="PF07715">
    <property type="entry name" value="Plug"/>
    <property type="match status" value="1"/>
</dbReference>
<dbReference type="CDD" id="cd01347">
    <property type="entry name" value="ligand_gated_channel"/>
    <property type="match status" value="1"/>
</dbReference>
<dbReference type="InterPro" id="IPR012910">
    <property type="entry name" value="Plug_dom"/>
</dbReference>
<protein>
    <submittedName>
        <fullName evidence="14">Iron complex outermembrane recepter protein</fullName>
    </submittedName>
</protein>
<keyword evidence="4 10" id="KW-0812">Transmembrane</keyword>
<dbReference type="PROSITE" id="PS52016">
    <property type="entry name" value="TONB_DEPENDENT_REC_3"/>
    <property type="match status" value="1"/>
</dbReference>
<evidence type="ECO:0000259" key="13">
    <source>
        <dbReference type="Pfam" id="PF07715"/>
    </source>
</evidence>
<dbReference type="GO" id="GO:0009279">
    <property type="term" value="C:cell outer membrane"/>
    <property type="evidence" value="ECO:0007669"/>
    <property type="project" value="UniProtKB-SubCell"/>
</dbReference>
<evidence type="ECO:0000256" key="3">
    <source>
        <dbReference type="ARBA" id="ARBA00022452"/>
    </source>
</evidence>
<comment type="subcellular location">
    <subcellularLocation>
        <location evidence="1 10">Cell outer membrane</location>
        <topology evidence="1 10">Multi-pass membrane protein</topology>
    </subcellularLocation>
</comment>
<dbReference type="AlphaFoldDB" id="A0A1M6ZIC8"/>
<evidence type="ECO:0000256" key="6">
    <source>
        <dbReference type="ARBA" id="ARBA00023077"/>
    </source>
</evidence>
<keyword evidence="6 11" id="KW-0798">TonB box</keyword>
<evidence type="ECO:0000256" key="4">
    <source>
        <dbReference type="ARBA" id="ARBA00022692"/>
    </source>
</evidence>
<keyword evidence="5" id="KW-0732">Signal</keyword>
<evidence type="ECO:0000259" key="12">
    <source>
        <dbReference type="Pfam" id="PF00593"/>
    </source>
</evidence>
<feature type="domain" description="TonB-dependent receptor plug" evidence="13">
    <location>
        <begin position="128"/>
        <end position="231"/>
    </location>
</feature>
<dbReference type="InterPro" id="IPR037066">
    <property type="entry name" value="Plug_dom_sf"/>
</dbReference>
<feature type="domain" description="TonB-dependent receptor-like beta-barrel" evidence="12">
    <location>
        <begin position="383"/>
        <end position="772"/>
    </location>
</feature>
<keyword evidence="2 10" id="KW-0813">Transport</keyword>
<name>A0A1M6ZIC8_9FLAO</name>
<keyword evidence="7 10" id="KW-0472">Membrane</keyword>
<comment type="similarity">
    <text evidence="10 11">Belongs to the TonB-dependent receptor family.</text>
</comment>
<evidence type="ECO:0000313" key="14">
    <source>
        <dbReference type="EMBL" id="SHL30258.1"/>
    </source>
</evidence>
<keyword evidence="9 10" id="KW-0998">Cell outer membrane</keyword>
<evidence type="ECO:0000256" key="10">
    <source>
        <dbReference type="PROSITE-ProRule" id="PRU01360"/>
    </source>
</evidence>
<reference evidence="15" key="1">
    <citation type="submission" date="2016-11" db="EMBL/GenBank/DDBJ databases">
        <authorList>
            <person name="Varghese N."/>
            <person name="Submissions S."/>
        </authorList>
    </citation>
    <scope>NUCLEOTIDE SEQUENCE [LARGE SCALE GENOMIC DNA]</scope>
    <source>
        <strain evidence="15">DSM 24724</strain>
    </source>
</reference>
<evidence type="ECO:0000256" key="7">
    <source>
        <dbReference type="ARBA" id="ARBA00023136"/>
    </source>
</evidence>
<evidence type="ECO:0000256" key="2">
    <source>
        <dbReference type="ARBA" id="ARBA00022448"/>
    </source>
</evidence>
<dbReference type="InterPro" id="IPR008969">
    <property type="entry name" value="CarboxyPept-like_regulatory"/>
</dbReference>
<proteinExistence type="inferred from homology"/>
<evidence type="ECO:0000256" key="9">
    <source>
        <dbReference type="ARBA" id="ARBA00023237"/>
    </source>
</evidence>
<dbReference type="PANTHER" id="PTHR30069:SF29">
    <property type="entry name" value="HEMOGLOBIN AND HEMOGLOBIN-HAPTOGLOBIN-BINDING PROTEIN 1-RELATED"/>
    <property type="match status" value="1"/>
</dbReference>
<evidence type="ECO:0000256" key="5">
    <source>
        <dbReference type="ARBA" id="ARBA00022729"/>
    </source>
</evidence>
<evidence type="ECO:0000256" key="1">
    <source>
        <dbReference type="ARBA" id="ARBA00004571"/>
    </source>
</evidence>
<gene>
    <name evidence="14" type="ORF">SAMN05444484_1011040</name>
</gene>
<dbReference type="RefSeq" id="WP_068841150.1">
    <property type="nucleotide sequence ID" value="NZ_FRBT01000001.1"/>
</dbReference>
<dbReference type="InterPro" id="IPR036942">
    <property type="entry name" value="Beta-barrel_TonB_sf"/>
</dbReference>
<dbReference type="Pfam" id="PF13715">
    <property type="entry name" value="CarbopepD_reg_2"/>
    <property type="match status" value="1"/>
</dbReference>
<dbReference type="Pfam" id="PF00593">
    <property type="entry name" value="TonB_dep_Rec_b-barrel"/>
    <property type="match status" value="1"/>
</dbReference>
<dbReference type="OrthoDB" id="9795928at2"/>
<dbReference type="Proteomes" id="UP000184028">
    <property type="component" value="Unassembled WGS sequence"/>
</dbReference>
<keyword evidence="8" id="KW-0675">Receptor</keyword>
<dbReference type="STRING" id="946677.SAMN05444484_1011040"/>